<dbReference type="Gene3D" id="3.90.470.20">
    <property type="entry name" value="4'-phosphopantetheinyl transferase domain"/>
    <property type="match status" value="1"/>
</dbReference>
<dbReference type="PANTHER" id="PTHR46007:SF8">
    <property type="entry name" value="C2H2-TYPE DOMAIN-CONTAINING PROTEIN"/>
    <property type="match status" value="1"/>
</dbReference>
<dbReference type="GO" id="GO:0003713">
    <property type="term" value="F:transcription coactivator activity"/>
    <property type="evidence" value="ECO:0007669"/>
    <property type="project" value="TreeGrafter"/>
</dbReference>
<feature type="domain" description="4'-phosphopantetheinyl transferase" evidence="3">
    <location>
        <begin position="667"/>
        <end position="757"/>
    </location>
</feature>
<evidence type="ECO:0000256" key="1">
    <source>
        <dbReference type="ARBA" id="ARBA00022679"/>
    </source>
</evidence>
<dbReference type="AlphaFoldDB" id="A0A7S3QZ99"/>
<feature type="compositionally biased region" description="Low complexity" evidence="2">
    <location>
        <begin position="301"/>
        <end position="311"/>
    </location>
</feature>
<dbReference type="GO" id="GO:0045944">
    <property type="term" value="P:positive regulation of transcription by RNA polymerase II"/>
    <property type="evidence" value="ECO:0007669"/>
    <property type="project" value="TreeGrafter"/>
</dbReference>
<feature type="compositionally biased region" description="Low complexity" evidence="2">
    <location>
        <begin position="553"/>
        <end position="573"/>
    </location>
</feature>
<feature type="compositionally biased region" description="Low complexity" evidence="2">
    <location>
        <begin position="376"/>
        <end position="405"/>
    </location>
</feature>
<evidence type="ECO:0000256" key="2">
    <source>
        <dbReference type="SAM" id="MobiDB-lite"/>
    </source>
</evidence>
<organism evidence="4">
    <name type="scientific">Dunaliella tertiolecta</name>
    <name type="common">Green alga</name>
    <dbReference type="NCBI Taxonomy" id="3047"/>
    <lineage>
        <taxon>Eukaryota</taxon>
        <taxon>Viridiplantae</taxon>
        <taxon>Chlorophyta</taxon>
        <taxon>core chlorophytes</taxon>
        <taxon>Chlorophyceae</taxon>
        <taxon>CS clade</taxon>
        <taxon>Chlamydomonadales</taxon>
        <taxon>Dunaliellaceae</taxon>
        <taxon>Dunaliella</taxon>
    </lineage>
</organism>
<dbReference type="Pfam" id="PF01648">
    <property type="entry name" value="ACPS"/>
    <property type="match status" value="1"/>
</dbReference>
<feature type="compositionally biased region" description="Low complexity" evidence="2">
    <location>
        <begin position="328"/>
        <end position="353"/>
    </location>
</feature>
<protein>
    <recommendedName>
        <fullName evidence="3">4'-phosphopantetheinyl transferase domain-containing protein</fullName>
    </recommendedName>
</protein>
<feature type="compositionally biased region" description="Polar residues" evidence="2">
    <location>
        <begin position="361"/>
        <end position="375"/>
    </location>
</feature>
<feature type="region of interest" description="Disordered" evidence="2">
    <location>
        <begin position="991"/>
        <end position="1032"/>
    </location>
</feature>
<feature type="compositionally biased region" description="Basic and acidic residues" evidence="2">
    <location>
        <begin position="81"/>
        <end position="92"/>
    </location>
</feature>
<feature type="compositionally biased region" description="Low complexity" evidence="2">
    <location>
        <begin position="123"/>
        <end position="136"/>
    </location>
</feature>
<feature type="region of interest" description="Disordered" evidence="2">
    <location>
        <begin position="886"/>
        <end position="967"/>
    </location>
</feature>
<keyword evidence="1" id="KW-0808">Transferase</keyword>
<dbReference type="InterPro" id="IPR051647">
    <property type="entry name" value="Mediator_comp_sub12"/>
</dbReference>
<feature type="compositionally biased region" description="Polar residues" evidence="2">
    <location>
        <begin position="890"/>
        <end position="904"/>
    </location>
</feature>
<feature type="region of interest" description="Disordered" evidence="2">
    <location>
        <begin position="1"/>
        <end position="34"/>
    </location>
</feature>
<dbReference type="EMBL" id="HBIP01021488">
    <property type="protein sequence ID" value="CAE0497759.1"/>
    <property type="molecule type" value="Transcribed_RNA"/>
</dbReference>
<feature type="compositionally biased region" description="Polar residues" evidence="2">
    <location>
        <begin position="621"/>
        <end position="631"/>
    </location>
</feature>
<dbReference type="InterPro" id="IPR008278">
    <property type="entry name" value="4-PPantetheinyl_Trfase_dom"/>
</dbReference>
<feature type="compositionally biased region" description="Polar residues" evidence="2">
    <location>
        <begin position="578"/>
        <end position="591"/>
    </location>
</feature>
<dbReference type="PANTHER" id="PTHR46007">
    <property type="entry name" value="MEDIATOR OF RNA POLYMERASE II TRANSCRIPTION SUBUNIT 12"/>
    <property type="match status" value="1"/>
</dbReference>
<sequence>MDMHSRRACSTGGARPILAAPPLPSSRATTRLRSSKDLQQLLPTVEGRPVLGEQQQGAAYEWDASPIIPARHKHPSSVLERIQKQSERDERSRKRQPQTIPVEMLPRVGAGRRDAASWRQSHSKSQTQLSLSSNSQRPMKRRRHDGMALVRLTALVPAGKSAGVIAHTLRDEQVILLEFTSVLAILKGLRALALANGFLNQHRSALSFVFRPVKQRPRQPGEASQELHASSMLVWTRAIQRKEMRRLQRRTDTFAYIDFALDVRKQWKQAANMSIDTAYCMADSIYSQLLANAQAAAAARASQARHATRSQPPSARTDTRTKHGSTTSQVSSSQVSPSSKAQQQQQQQQQQGQMDACNPVQECQQQQAGSGPQTSQQHQHPHQLQQQQSQQQQHPQQLQQQQSPQQHHHHHQQQQQQGEEQQHQQQQQQAQQQHHQQQQQQQWPQPPQREQVHAGDESGEDAMSWSHHDERMLARALTRSTLAAAINGMGHGPPVHSMDLSFVRNAHGKPFLVHPWAPSTTISAAPSVSSLPQSAASASAASSFVASPSAASHTSSVASSPQAHPSSASLSSDDSTKACHSSSSARHSTQQEGGGTEGFCSAEVPLHLHKQQQHQLHQRDGSAQGSTRQSLWSPDLGSGTCGLPLLQFNTTHTSGAVGCAVASGSVAVGLDMERLGRVPKGGKLMSLARRRFAPAECAALEACAQDPAQQARLFSCLWSLKEAALKARGTGISAPPGLKGFAMGLHGSTTPRRSALGSHASAGGVAAALPAEQQWDMDFSGVLRQLCPGLEGSNRNSYGKDDGHFKEDRIRAGVGDNSSGTSSSSSSDFSVAPFFRITMECGEGGDGAHQAQGEQFTYHFLLLHLSSQHVAALCVVVPPHLSWPGPSNPMARTQQSHGLSNSMDPATPWSGPGLRTSMPSCSGPSLNASFNAPGTPCPPPNDLPMKAQQQQQHHHHHHHHHHQSSVRVHFWEDTPLSAGSPGRRALQVNLEHSRPQSPPGSRVPSLYDARSPFSQGARAGEQADACGAGEGTTGADTLEGDDQKGMMARNAVTLVGCSLTEGSHF</sequence>
<feature type="compositionally biased region" description="Low complexity" evidence="2">
    <location>
        <begin position="413"/>
        <end position="443"/>
    </location>
</feature>
<reference evidence="4" key="1">
    <citation type="submission" date="2021-01" db="EMBL/GenBank/DDBJ databases">
        <authorList>
            <person name="Corre E."/>
            <person name="Pelletier E."/>
            <person name="Niang G."/>
            <person name="Scheremetjew M."/>
            <person name="Finn R."/>
            <person name="Kale V."/>
            <person name="Holt S."/>
            <person name="Cochrane G."/>
            <person name="Meng A."/>
            <person name="Brown T."/>
            <person name="Cohen L."/>
        </authorList>
    </citation>
    <scope>NUCLEOTIDE SEQUENCE</scope>
    <source>
        <strain evidence="4">CCMP1320</strain>
    </source>
</reference>
<feature type="compositionally biased region" description="Polar residues" evidence="2">
    <location>
        <begin position="917"/>
        <end position="932"/>
    </location>
</feature>
<feature type="region of interest" description="Disordered" evidence="2">
    <location>
        <begin position="301"/>
        <end position="464"/>
    </location>
</feature>
<dbReference type="SUPFAM" id="SSF56214">
    <property type="entry name" value="4'-phosphopantetheinyl transferase"/>
    <property type="match status" value="1"/>
</dbReference>
<dbReference type="GO" id="GO:0008897">
    <property type="term" value="F:holo-[acyl-carrier-protein] synthase activity"/>
    <property type="evidence" value="ECO:0007669"/>
    <property type="project" value="InterPro"/>
</dbReference>
<gene>
    <name evidence="4" type="ORF">DTER00134_LOCUS12832</name>
</gene>
<feature type="compositionally biased region" description="Basic residues" evidence="2">
    <location>
        <begin position="952"/>
        <end position="964"/>
    </location>
</feature>
<evidence type="ECO:0000313" key="4">
    <source>
        <dbReference type="EMBL" id="CAE0497759.1"/>
    </source>
</evidence>
<name>A0A7S3QZ99_DUNTE</name>
<dbReference type="GO" id="GO:0000287">
    <property type="term" value="F:magnesium ion binding"/>
    <property type="evidence" value="ECO:0007669"/>
    <property type="project" value="InterPro"/>
</dbReference>
<accession>A0A7S3QZ99</accession>
<feature type="region of interest" description="Disordered" evidence="2">
    <location>
        <begin position="66"/>
        <end position="142"/>
    </location>
</feature>
<feature type="region of interest" description="Disordered" evidence="2">
    <location>
        <begin position="553"/>
        <end position="631"/>
    </location>
</feature>
<evidence type="ECO:0000259" key="3">
    <source>
        <dbReference type="Pfam" id="PF01648"/>
    </source>
</evidence>
<dbReference type="GO" id="GO:0016592">
    <property type="term" value="C:mediator complex"/>
    <property type="evidence" value="ECO:0007669"/>
    <property type="project" value="TreeGrafter"/>
</dbReference>
<dbReference type="InterPro" id="IPR037143">
    <property type="entry name" value="4-PPantetheinyl_Trfase_dom_sf"/>
</dbReference>
<proteinExistence type="predicted"/>